<reference evidence="2 3" key="1">
    <citation type="submission" date="2018-09" db="EMBL/GenBank/DDBJ databases">
        <title>Genomic investigation of the strawberry pathogen Phytophthora fragariae indicates pathogenicity is determined by transcriptional variation in three key races.</title>
        <authorList>
            <person name="Adams T.M."/>
            <person name="Armitage A.D."/>
            <person name="Sobczyk M.K."/>
            <person name="Bates H.J."/>
            <person name="Dunwell J.M."/>
            <person name="Nellist C.F."/>
            <person name="Harrison R.J."/>
        </authorList>
    </citation>
    <scope>NUCLEOTIDE SEQUENCE [LARGE SCALE GENOMIC DNA]</scope>
    <source>
        <strain evidence="2 3">SCRP324</strain>
    </source>
</reference>
<gene>
    <name evidence="2" type="ORF">PR002_g23914</name>
</gene>
<feature type="chain" id="PRO_5025566582" description="RxLR effector protein" evidence="1">
    <location>
        <begin position="32"/>
        <end position="54"/>
    </location>
</feature>
<organism evidence="2 3">
    <name type="scientific">Phytophthora rubi</name>
    <dbReference type="NCBI Taxonomy" id="129364"/>
    <lineage>
        <taxon>Eukaryota</taxon>
        <taxon>Sar</taxon>
        <taxon>Stramenopiles</taxon>
        <taxon>Oomycota</taxon>
        <taxon>Peronosporomycetes</taxon>
        <taxon>Peronosporales</taxon>
        <taxon>Peronosporaceae</taxon>
        <taxon>Phytophthora</taxon>
    </lineage>
</organism>
<evidence type="ECO:0000256" key="1">
    <source>
        <dbReference type="SAM" id="SignalP"/>
    </source>
</evidence>
<keyword evidence="1" id="KW-0732">Signal</keyword>
<name>A0A6A3IDG9_9STRA</name>
<dbReference type="AlphaFoldDB" id="A0A6A3IDG9"/>
<accession>A0A6A3IDG9</accession>
<evidence type="ECO:0008006" key="4">
    <source>
        <dbReference type="Google" id="ProtNLM"/>
    </source>
</evidence>
<dbReference type="EMBL" id="QXFU01002824">
    <property type="protein sequence ID" value="KAE8981139.1"/>
    <property type="molecule type" value="Genomic_DNA"/>
</dbReference>
<sequence length="54" mass="5558">MVLAGMSSMLTTCALPLAVCTTMLCSGDGHARPVKTSIGDKLASDGTAVWLRFA</sequence>
<evidence type="ECO:0000313" key="3">
    <source>
        <dbReference type="Proteomes" id="UP000435112"/>
    </source>
</evidence>
<dbReference type="OrthoDB" id="10284905at2759"/>
<dbReference type="Proteomes" id="UP000435112">
    <property type="component" value="Unassembled WGS sequence"/>
</dbReference>
<feature type="signal peptide" evidence="1">
    <location>
        <begin position="1"/>
        <end position="31"/>
    </location>
</feature>
<evidence type="ECO:0000313" key="2">
    <source>
        <dbReference type="EMBL" id="KAE8981139.1"/>
    </source>
</evidence>
<proteinExistence type="predicted"/>
<protein>
    <recommendedName>
        <fullName evidence="4">RxLR effector protein</fullName>
    </recommendedName>
</protein>
<comment type="caution">
    <text evidence="2">The sequence shown here is derived from an EMBL/GenBank/DDBJ whole genome shotgun (WGS) entry which is preliminary data.</text>
</comment>